<proteinExistence type="predicted"/>
<reference evidence="1 2" key="1">
    <citation type="submission" date="2013-11" db="EMBL/GenBank/DDBJ databases">
        <title>Genome sequencing of Stegodyphus mimosarum.</title>
        <authorList>
            <person name="Bechsgaard J."/>
        </authorList>
    </citation>
    <scope>NUCLEOTIDE SEQUENCE [LARGE SCALE GENOMIC DNA]</scope>
</reference>
<evidence type="ECO:0000313" key="1">
    <source>
        <dbReference type="EMBL" id="KFM60351.1"/>
    </source>
</evidence>
<gene>
    <name evidence="1" type="ORF">X975_25700</name>
</gene>
<organism evidence="1 2">
    <name type="scientific">Stegodyphus mimosarum</name>
    <name type="common">African social velvet spider</name>
    <dbReference type="NCBI Taxonomy" id="407821"/>
    <lineage>
        <taxon>Eukaryota</taxon>
        <taxon>Metazoa</taxon>
        <taxon>Ecdysozoa</taxon>
        <taxon>Arthropoda</taxon>
        <taxon>Chelicerata</taxon>
        <taxon>Arachnida</taxon>
        <taxon>Araneae</taxon>
        <taxon>Araneomorphae</taxon>
        <taxon>Entelegynae</taxon>
        <taxon>Eresoidea</taxon>
        <taxon>Eresidae</taxon>
        <taxon>Stegodyphus</taxon>
    </lineage>
</organism>
<name>A0A087T5G2_STEMI</name>
<evidence type="ECO:0000313" key="2">
    <source>
        <dbReference type="Proteomes" id="UP000054359"/>
    </source>
</evidence>
<dbReference type="Proteomes" id="UP000054359">
    <property type="component" value="Unassembled WGS sequence"/>
</dbReference>
<dbReference type="AlphaFoldDB" id="A0A087T5G2"/>
<accession>A0A087T5G2</accession>
<dbReference type="GO" id="GO:0003676">
    <property type="term" value="F:nucleic acid binding"/>
    <property type="evidence" value="ECO:0007669"/>
    <property type="project" value="InterPro"/>
</dbReference>
<protein>
    <submittedName>
        <fullName evidence="1">Transposable element Tcb2 transposase</fullName>
    </submittedName>
</protein>
<keyword evidence="2" id="KW-1185">Reference proteome</keyword>
<feature type="non-terminal residue" evidence="1">
    <location>
        <position position="109"/>
    </location>
</feature>
<dbReference type="InterPro" id="IPR036397">
    <property type="entry name" value="RNaseH_sf"/>
</dbReference>
<dbReference type="OrthoDB" id="6426120at2759"/>
<dbReference type="EMBL" id="KK113503">
    <property type="protein sequence ID" value="KFM60351.1"/>
    <property type="molecule type" value="Genomic_DNA"/>
</dbReference>
<dbReference type="Gene3D" id="3.30.420.10">
    <property type="entry name" value="Ribonuclease H-like superfamily/Ribonuclease H"/>
    <property type="match status" value="1"/>
</dbReference>
<sequence length="109" mass="12365">MLDGRTPLHVFERGSVTGVRYRDEVLEPYVSIFRGAVGPEFILQDDSTRPNKALPVDEFLEKEDICQIDWPARSPDLNLIQHVWDAVGRATATCNPPRTIQELKTAFLN</sequence>